<feature type="compositionally biased region" description="Low complexity" evidence="1">
    <location>
        <begin position="315"/>
        <end position="330"/>
    </location>
</feature>
<keyword evidence="2" id="KW-0732">Signal</keyword>
<dbReference type="AlphaFoldDB" id="A0A9J6C8N5"/>
<dbReference type="Proteomes" id="UP001107558">
    <property type="component" value="Chromosome 2"/>
</dbReference>
<sequence length="410" mass="47178">MKSIENLLIQGLILSLTTQFVWTLVEPEAAASQPQGIVGALYRSAAMKNPSSAEKEGTDLNSGLSRGQRCVRCGTGYGGYGNYADRDYYNRGNYYGREDPLYYGRDQYYGRDRNWYYQQESRSPYERYPYDRYNTYNRYDDRYYGRSNPYEYDSYNGNSNYYNSYRGNGYDNLNPAYYEAMRDRFQRERSYGYDQYGYDRYNDRPSYRGYYDNRNFKPYDESYSRGTAGFDYSGRGYYFANQNGIDHRPLPPPSHFDPQLPPNFRPNFYEQSQKPQPLPPSNNNPYYNNLPQSQHSPHTTPVIPPEYYQGKPAHSPSSSSSHTQTVSSNTIGVDSGSASANKNKNNNSNNELDNKEKVSTTYGGRPQSLGSSYLFERTDDEANPAGTGMNPPALTGDKKQESANMEMKKE</sequence>
<evidence type="ECO:0000256" key="1">
    <source>
        <dbReference type="SAM" id="MobiDB-lite"/>
    </source>
</evidence>
<gene>
    <name evidence="3" type="ORF">PVAND_008071</name>
</gene>
<evidence type="ECO:0000256" key="2">
    <source>
        <dbReference type="SAM" id="SignalP"/>
    </source>
</evidence>
<protein>
    <submittedName>
        <fullName evidence="3">Uncharacterized protein</fullName>
    </submittedName>
</protein>
<feature type="region of interest" description="Disordered" evidence="1">
    <location>
        <begin position="243"/>
        <end position="410"/>
    </location>
</feature>
<feature type="chain" id="PRO_5039885618" evidence="2">
    <location>
        <begin position="24"/>
        <end position="410"/>
    </location>
</feature>
<feature type="signal peptide" evidence="2">
    <location>
        <begin position="1"/>
        <end position="23"/>
    </location>
</feature>
<feature type="compositionally biased region" description="Basic and acidic residues" evidence="1">
    <location>
        <begin position="396"/>
        <end position="410"/>
    </location>
</feature>
<evidence type="ECO:0000313" key="3">
    <source>
        <dbReference type="EMBL" id="KAG5678394.1"/>
    </source>
</evidence>
<comment type="caution">
    <text evidence="3">The sequence shown here is derived from an EMBL/GenBank/DDBJ whole genome shotgun (WGS) entry which is preliminary data.</text>
</comment>
<accession>A0A9J6C8N5</accession>
<feature type="compositionally biased region" description="Low complexity" evidence="1">
    <location>
        <begin position="283"/>
        <end position="294"/>
    </location>
</feature>
<feature type="compositionally biased region" description="Pro residues" evidence="1">
    <location>
        <begin position="250"/>
        <end position="264"/>
    </location>
</feature>
<evidence type="ECO:0000313" key="4">
    <source>
        <dbReference type="Proteomes" id="UP001107558"/>
    </source>
</evidence>
<dbReference type="OrthoDB" id="7791068at2759"/>
<reference evidence="3" key="1">
    <citation type="submission" date="2021-03" db="EMBL/GenBank/DDBJ databases">
        <title>Chromosome level genome of the anhydrobiotic midge Polypedilum vanderplanki.</title>
        <authorList>
            <person name="Yoshida Y."/>
            <person name="Kikawada T."/>
            <person name="Gusev O."/>
        </authorList>
    </citation>
    <scope>NUCLEOTIDE SEQUENCE</scope>
    <source>
        <strain evidence="3">NIAS01</strain>
        <tissue evidence="3">Whole body or cell culture</tissue>
    </source>
</reference>
<proteinExistence type="predicted"/>
<feature type="compositionally biased region" description="Low complexity" evidence="1">
    <location>
        <begin position="337"/>
        <end position="350"/>
    </location>
</feature>
<name>A0A9J6C8N5_POLVA</name>
<dbReference type="EMBL" id="JADBJN010000002">
    <property type="protein sequence ID" value="KAG5678394.1"/>
    <property type="molecule type" value="Genomic_DNA"/>
</dbReference>
<keyword evidence="4" id="KW-1185">Reference proteome</keyword>
<organism evidence="3 4">
    <name type="scientific">Polypedilum vanderplanki</name>
    <name type="common">Sleeping chironomid midge</name>
    <dbReference type="NCBI Taxonomy" id="319348"/>
    <lineage>
        <taxon>Eukaryota</taxon>
        <taxon>Metazoa</taxon>
        <taxon>Ecdysozoa</taxon>
        <taxon>Arthropoda</taxon>
        <taxon>Hexapoda</taxon>
        <taxon>Insecta</taxon>
        <taxon>Pterygota</taxon>
        <taxon>Neoptera</taxon>
        <taxon>Endopterygota</taxon>
        <taxon>Diptera</taxon>
        <taxon>Nematocera</taxon>
        <taxon>Chironomoidea</taxon>
        <taxon>Chironomidae</taxon>
        <taxon>Chironominae</taxon>
        <taxon>Polypedilum</taxon>
        <taxon>Polypedilum</taxon>
    </lineage>
</organism>